<name>A0A934SYW5_9BURK</name>
<dbReference type="RefSeq" id="WP_200591989.1">
    <property type="nucleotide sequence ID" value="NZ_JAEPBG010000004.1"/>
</dbReference>
<evidence type="ECO:0008006" key="4">
    <source>
        <dbReference type="Google" id="ProtNLM"/>
    </source>
</evidence>
<protein>
    <recommendedName>
        <fullName evidence="4">Replication protein O</fullName>
    </recommendedName>
</protein>
<organism evidence="2 3">
    <name type="scientific">Noviherbaspirillum pedocola</name>
    <dbReference type="NCBI Taxonomy" id="2801341"/>
    <lineage>
        <taxon>Bacteria</taxon>
        <taxon>Pseudomonadati</taxon>
        <taxon>Pseudomonadota</taxon>
        <taxon>Betaproteobacteria</taxon>
        <taxon>Burkholderiales</taxon>
        <taxon>Oxalobacteraceae</taxon>
        <taxon>Noviherbaspirillum</taxon>
    </lineage>
</organism>
<comment type="caution">
    <text evidence="2">The sequence shown here is derived from an EMBL/GenBank/DDBJ whole genome shotgun (WGS) entry which is preliminary data.</text>
</comment>
<dbReference type="Proteomes" id="UP000622890">
    <property type="component" value="Unassembled WGS sequence"/>
</dbReference>
<sequence length="338" mass="37447">MTYLPPAADRAVAVARPLPSSLIEARAAVFNPLLCLDLNATSRRVLFGILTFLNLRNARKAIFPRRDLLRAEALLNSEATLYRGLKQLVDKGYITREQTRRSFGEFHLSPISLTTKALTMLGLNQVIHRERSLKVRDGYIKKEHTKDEQSFQNTAQPSVRSAVPKPEHAGEVNDIDPSTGLPIELLRLRTLDISKGTICWLMLHAKLAGKRLGDVVAAVWHRISTLRGRSVVAYLRAVMAKPLDFAWIAQQRHEKATRHGALRRASEMLASLGRRHHGLEVLARDGTVCGIFEASDAGTHAVVGRRGSLPVNLSFANALLQGDIAFRSADEMARMSMG</sequence>
<evidence type="ECO:0000313" key="2">
    <source>
        <dbReference type="EMBL" id="MBK4735209.1"/>
    </source>
</evidence>
<keyword evidence="3" id="KW-1185">Reference proteome</keyword>
<gene>
    <name evidence="2" type="ORF">JJB74_11355</name>
</gene>
<dbReference type="AlphaFoldDB" id="A0A934SYW5"/>
<evidence type="ECO:0000256" key="1">
    <source>
        <dbReference type="SAM" id="MobiDB-lite"/>
    </source>
</evidence>
<proteinExistence type="predicted"/>
<feature type="region of interest" description="Disordered" evidence="1">
    <location>
        <begin position="144"/>
        <end position="174"/>
    </location>
</feature>
<dbReference type="EMBL" id="JAEPBG010000004">
    <property type="protein sequence ID" value="MBK4735209.1"/>
    <property type="molecule type" value="Genomic_DNA"/>
</dbReference>
<feature type="compositionally biased region" description="Polar residues" evidence="1">
    <location>
        <begin position="150"/>
        <end position="159"/>
    </location>
</feature>
<evidence type="ECO:0000313" key="3">
    <source>
        <dbReference type="Proteomes" id="UP000622890"/>
    </source>
</evidence>
<accession>A0A934SYW5</accession>
<reference evidence="2" key="1">
    <citation type="submission" date="2021-01" db="EMBL/GenBank/DDBJ databases">
        <title>Genome sequence of strain Noviherbaspirillum sp. DKR-6.</title>
        <authorList>
            <person name="Chaudhary D.K."/>
        </authorList>
    </citation>
    <scope>NUCLEOTIDE SEQUENCE</scope>
    <source>
        <strain evidence="2">DKR-6</strain>
    </source>
</reference>